<name>A0A8S1F490_9PELO</name>
<protein>
    <submittedName>
        <fullName evidence="1">Uncharacterized protein</fullName>
    </submittedName>
</protein>
<dbReference type="PANTHER" id="PTHR31094">
    <property type="entry name" value="RIKEN CDNA 2310061I04 GENE"/>
    <property type="match status" value="1"/>
</dbReference>
<gene>
    <name evidence="1" type="ORF">CBOVIS_LOCUS8754</name>
</gene>
<evidence type="ECO:0000313" key="1">
    <source>
        <dbReference type="EMBL" id="CAB3406722.1"/>
    </source>
</evidence>
<proteinExistence type="predicted"/>
<dbReference type="PANTHER" id="PTHR31094:SF2">
    <property type="entry name" value="RIKEN CDNA 2310061I04 GENE"/>
    <property type="match status" value="1"/>
</dbReference>
<dbReference type="OrthoDB" id="44820at2759"/>
<reference evidence="1 2" key="1">
    <citation type="submission" date="2020-04" db="EMBL/GenBank/DDBJ databases">
        <authorList>
            <person name="Laetsch R D."/>
            <person name="Stevens L."/>
            <person name="Kumar S."/>
            <person name="Blaxter L. M."/>
        </authorList>
    </citation>
    <scope>NUCLEOTIDE SEQUENCE [LARGE SCALE GENOMIC DNA]</scope>
</reference>
<accession>A0A8S1F490</accession>
<dbReference type="AlphaFoldDB" id="A0A8S1F490"/>
<comment type="caution">
    <text evidence="1">The sequence shown here is derived from an EMBL/GenBank/DDBJ whole genome shotgun (WGS) entry which is preliminary data.</text>
</comment>
<keyword evidence="2" id="KW-1185">Reference proteome</keyword>
<sequence length="189" mass="21980">MSLLLPRSLITKTLTCKCFSMDFSHESPAPHQLEHVRTRITETVPLMFRQRLDYTFYRNDVVCVDQILRIERRGLEQLMSYFGILGTMGQVLFPHIEMELISAHPVIDQGSVRCRWRIKYVSFPRLLVNPRLFRFDYRVNHLSWYDGYSVFSVDGNGKVYKVTLQKMIQDDGNVSIASASTVKQKLQAA</sequence>
<evidence type="ECO:0000313" key="2">
    <source>
        <dbReference type="Proteomes" id="UP000494206"/>
    </source>
</evidence>
<dbReference type="Pfam" id="PF10184">
    <property type="entry name" value="DUF2358"/>
    <property type="match status" value="1"/>
</dbReference>
<dbReference type="EMBL" id="CADEPM010000005">
    <property type="protein sequence ID" value="CAB3406722.1"/>
    <property type="molecule type" value="Genomic_DNA"/>
</dbReference>
<dbReference type="InterPro" id="IPR018790">
    <property type="entry name" value="DUF2358"/>
</dbReference>
<organism evidence="1 2">
    <name type="scientific">Caenorhabditis bovis</name>
    <dbReference type="NCBI Taxonomy" id="2654633"/>
    <lineage>
        <taxon>Eukaryota</taxon>
        <taxon>Metazoa</taxon>
        <taxon>Ecdysozoa</taxon>
        <taxon>Nematoda</taxon>
        <taxon>Chromadorea</taxon>
        <taxon>Rhabditida</taxon>
        <taxon>Rhabditina</taxon>
        <taxon>Rhabditomorpha</taxon>
        <taxon>Rhabditoidea</taxon>
        <taxon>Rhabditidae</taxon>
        <taxon>Peloderinae</taxon>
        <taxon>Caenorhabditis</taxon>
    </lineage>
</organism>
<dbReference type="Proteomes" id="UP000494206">
    <property type="component" value="Unassembled WGS sequence"/>
</dbReference>